<evidence type="ECO:0000313" key="8">
    <source>
        <dbReference type="EMBL" id="SEG58892.1"/>
    </source>
</evidence>
<dbReference type="InterPro" id="IPR004358">
    <property type="entry name" value="Sig_transdc_His_kin-like_C"/>
</dbReference>
<keyword evidence="6" id="KW-0812">Transmembrane</keyword>
<name>A0A1H6BDY6_9FLAO</name>
<dbReference type="SUPFAM" id="SSF47384">
    <property type="entry name" value="Homodimeric domain of signal transducing histidine kinase"/>
    <property type="match status" value="1"/>
</dbReference>
<evidence type="ECO:0000259" key="7">
    <source>
        <dbReference type="PROSITE" id="PS50109"/>
    </source>
</evidence>
<dbReference type="SMART" id="SM00387">
    <property type="entry name" value="HATPase_c"/>
    <property type="match status" value="1"/>
</dbReference>
<dbReference type="Gene3D" id="1.10.287.130">
    <property type="match status" value="1"/>
</dbReference>
<evidence type="ECO:0000256" key="2">
    <source>
        <dbReference type="ARBA" id="ARBA00012438"/>
    </source>
</evidence>
<dbReference type="CDD" id="cd00082">
    <property type="entry name" value="HisKA"/>
    <property type="match status" value="1"/>
</dbReference>
<dbReference type="Gene3D" id="3.30.565.10">
    <property type="entry name" value="Histidine kinase-like ATPase, C-terminal domain"/>
    <property type="match status" value="1"/>
</dbReference>
<dbReference type="PROSITE" id="PS50109">
    <property type="entry name" value="HIS_KIN"/>
    <property type="match status" value="1"/>
</dbReference>
<keyword evidence="9" id="KW-1185">Reference proteome</keyword>
<dbReference type="OrthoDB" id="9815750at2"/>
<dbReference type="GO" id="GO:0005886">
    <property type="term" value="C:plasma membrane"/>
    <property type="evidence" value="ECO:0007669"/>
    <property type="project" value="TreeGrafter"/>
</dbReference>
<keyword evidence="6" id="KW-0472">Membrane</keyword>
<protein>
    <recommendedName>
        <fullName evidence="2">histidine kinase</fullName>
        <ecNumber evidence="2">2.7.13.3</ecNumber>
    </recommendedName>
</protein>
<dbReference type="Proteomes" id="UP000236738">
    <property type="component" value="Unassembled WGS sequence"/>
</dbReference>
<dbReference type="AlphaFoldDB" id="A0A1H6BDY6"/>
<dbReference type="Pfam" id="PF02518">
    <property type="entry name" value="HATPase_c"/>
    <property type="match status" value="1"/>
</dbReference>
<keyword evidence="6" id="KW-1133">Transmembrane helix</keyword>
<dbReference type="PRINTS" id="PR00344">
    <property type="entry name" value="BCTRLSENSOR"/>
</dbReference>
<dbReference type="GO" id="GO:0009927">
    <property type="term" value="F:histidine phosphotransfer kinase activity"/>
    <property type="evidence" value="ECO:0007669"/>
    <property type="project" value="TreeGrafter"/>
</dbReference>
<dbReference type="SUPFAM" id="SSF55874">
    <property type="entry name" value="ATPase domain of HSP90 chaperone/DNA topoisomerase II/histidine kinase"/>
    <property type="match status" value="1"/>
</dbReference>
<comment type="catalytic activity">
    <reaction evidence="1">
        <text>ATP + protein L-histidine = ADP + protein N-phospho-L-histidine.</text>
        <dbReference type="EC" id="2.7.13.3"/>
    </reaction>
</comment>
<evidence type="ECO:0000256" key="3">
    <source>
        <dbReference type="ARBA" id="ARBA00022553"/>
    </source>
</evidence>
<dbReference type="EMBL" id="FNUS01000008">
    <property type="protein sequence ID" value="SEG58892.1"/>
    <property type="molecule type" value="Genomic_DNA"/>
</dbReference>
<sequence>MDSNSEADKIIKFRWRKIVHYSLILSILLIQLLVAGYFYNEFTSRKNLHFIENQLNDVQKVENLTENSRQKLFDAQENFQNYVVSGEQKFLQNYFTLVKDLAQNLDRINEFKTKNLPLINILSTQKNKTPQVKDFKKLIDSTYQYSTSSHFKVNNTLPQIKKFDVKYELPNIEVQTKTYSDTLAKKGLFGRLKDAVVGKENVRKDSTVVIMKQGRSPQTLKIQSKLDSVINVVNNHYYREIKTLQNKQSKKEIESKSKSDKYFKMFNNLLVYSNDLVKVYETSVKESKSKLEKEIESQTSASIKIRKYLVLGLMILMFFVSILIMYFTRMAFIYEKKLKAANILINENLNFRNRILGMLSHELRSPLKIIGIFINKIKNKTDDIKIKDYLKSISFTNNTLLIQANQILEYTKNQQVENKLISVAFNLKAEVHSILNAIEPYVETRNNKFIINEKVDDVMVFSDNTKINQIFINILGNANKFTENGQIWVDTKTERISENKISLITSIRDSGVGISESDLEKIFKPYYQGVLSDEIDNLGAGLGLSLCKEIIELYDGKITVESEKNKGTTVNFTINLDLKN</sequence>
<keyword evidence="4" id="KW-0808">Transferase</keyword>
<dbReference type="PANTHER" id="PTHR43047">
    <property type="entry name" value="TWO-COMPONENT HISTIDINE PROTEIN KINASE"/>
    <property type="match status" value="1"/>
</dbReference>
<organism evidence="8 9">
    <name type="scientific">Halpernia humi</name>
    <dbReference type="NCBI Taxonomy" id="493375"/>
    <lineage>
        <taxon>Bacteria</taxon>
        <taxon>Pseudomonadati</taxon>
        <taxon>Bacteroidota</taxon>
        <taxon>Flavobacteriia</taxon>
        <taxon>Flavobacteriales</taxon>
        <taxon>Weeksellaceae</taxon>
        <taxon>Chryseobacterium group</taxon>
        <taxon>Halpernia</taxon>
    </lineage>
</organism>
<evidence type="ECO:0000256" key="4">
    <source>
        <dbReference type="ARBA" id="ARBA00022679"/>
    </source>
</evidence>
<dbReference type="InterPro" id="IPR036097">
    <property type="entry name" value="HisK_dim/P_sf"/>
</dbReference>
<keyword evidence="3" id="KW-0597">Phosphoprotein</keyword>
<reference evidence="9" key="1">
    <citation type="submission" date="2016-10" db="EMBL/GenBank/DDBJ databases">
        <authorList>
            <person name="Varghese N."/>
            <person name="Submissions S."/>
        </authorList>
    </citation>
    <scope>NUCLEOTIDE SEQUENCE [LARGE SCALE GENOMIC DNA]</scope>
    <source>
        <strain evidence="9">DSM 21580</strain>
    </source>
</reference>
<feature type="transmembrane region" description="Helical" evidence="6">
    <location>
        <begin position="308"/>
        <end position="327"/>
    </location>
</feature>
<feature type="domain" description="Histidine kinase" evidence="7">
    <location>
        <begin position="358"/>
        <end position="578"/>
    </location>
</feature>
<accession>A0A1H6BDY6</accession>
<dbReference type="InterPro" id="IPR003661">
    <property type="entry name" value="HisK_dim/P_dom"/>
</dbReference>
<dbReference type="RefSeq" id="WP_103914674.1">
    <property type="nucleotide sequence ID" value="NZ_FNUS01000008.1"/>
</dbReference>
<evidence type="ECO:0000256" key="5">
    <source>
        <dbReference type="ARBA" id="ARBA00022777"/>
    </source>
</evidence>
<dbReference type="GO" id="GO:0000155">
    <property type="term" value="F:phosphorelay sensor kinase activity"/>
    <property type="evidence" value="ECO:0007669"/>
    <property type="project" value="InterPro"/>
</dbReference>
<keyword evidence="5 8" id="KW-0418">Kinase</keyword>
<evidence type="ECO:0000256" key="1">
    <source>
        <dbReference type="ARBA" id="ARBA00000085"/>
    </source>
</evidence>
<dbReference type="InterPro" id="IPR036890">
    <property type="entry name" value="HATPase_C_sf"/>
</dbReference>
<dbReference type="InterPro" id="IPR003594">
    <property type="entry name" value="HATPase_dom"/>
</dbReference>
<evidence type="ECO:0000313" key="9">
    <source>
        <dbReference type="Proteomes" id="UP000236738"/>
    </source>
</evidence>
<evidence type="ECO:0000256" key="6">
    <source>
        <dbReference type="SAM" id="Phobius"/>
    </source>
</evidence>
<feature type="transmembrane region" description="Helical" evidence="6">
    <location>
        <begin position="21"/>
        <end position="39"/>
    </location>
</feature>
<dbReference type="EC" id="2.7.13.3" evidence="2"/>
<dbReference type="PANTHER" id="PTHR43047:SF72">
    <property type="entry name" value="OSMOSENSING HISTIDINE PROTEIN KINASE SLN1"/>
    <property type="match status" value="1"/>
</dbReference>
<dbReference type="InterPro" id="IPR005467">
    <property type="entry name" value="His_kinase_dom"/>
</dbReference>
<proteinExistence type="predicted"/>
<gene>
    <name evidence="8" type="ORF">SAMN05421847_2829</name>
</gene>